<dbReference type="AlphaFoldDB" id="A0A7J0DZV9"/>
<accession>A0A7J0DZV9</accession>
<sequence>MNWTLSNRDRNSCSNFLDWVSHQDNTKNQSQEGQRCCARPGLRGDYWLRWTAWLLDVLDCMVIVQWPGLRKTALDSSPAQDLDGARTGCARRGCARADWLCKGWIGYEGWAAAQGVGWLC</sequence>
<keyword evidence="2" id="KW-1185">Reference proteome</keyword>
<dbReference type="Proteomes" id="UP000585474">
    <property type="component" value="Unassembled WGS sequence"/>
</dbReference>
<reference evidence="2" key="1">
    <citation type="submission" date="2019-07" db="EMBL/GenBank/DDBJ databases">
        <title>De Novo Assembly of kiwifruit Actinidia rufa.</title>
        <authorList>
            <person name="Sugita-Konishi S."/>
            <person name="Sato K."/>
            <person name="Mori E."/>
            <person name="Abe Y."/>
            <person name="Kisaki G."/>
            <person name="Hamano K."/>
            <person name="Suezawa K."/>
            <person name="Otani M."/>
            <person name="Fukuda T."/>
            <person name="Manabe T."/>
            <person name="Gomi K."/>
            <person name="Tabuchi M."/>
            <person name="Akimitsu K."/>
            <person name="Kataoka I."/>
        </authorList>
    </citation>
    <scope>NUCLEOTIDE SEQUENCE [LARGE SCALE GENOMIC DNA]</scope>
    <source>
        <strain evidence="2">cv. Fuchu</strain>
    </source>
</reference>
<gene>
    <name evidence="1" type="ORF">Acr_00g0098270</name>
</gene>
<dbReference type="EMBL" id="BJWL01000454">
    <property type="protein sequence ID" value="GFS45794.1"/>
    <property type="molecule type" value="Genomic_DNA"/>
</dbReference>
<comment type="caution">
    <text evidence="1">The sequence shown here is derived from an EMBL/GenBank/DDBJ whole genome shotgun (WGS) entry which is preliminary data.</text>
</comment>
<evidence type="ECO:0000313" key="1">
    <source>
        <dbReference type="EMBL" id="GFS45794.1"/>
    </source>
</evidence>
<name>A0A7J0DZV9_9ERIC</name>
<organism evidence="1 2">
    <name type="scientific">Actinidia rufa</name>
    <dbReference type="NCBI Taxonomy" id="165716"/>
    <lineage>
        <taxon>Eukaryota</taxon>
        <taxon>Viridiplantae</taxon>
        <taxon>Streptophyta</taxon>
        <taxon>Embryophyta</taxon>
        <taxon>Tracheophyta</taxon>
        <taxon>Spermatophyta</taxon>
        <taxon>Magnoliopsida</taxon>
        <taxon>eudicotyledons</taxon>
        <taxon>Gunneridae</taxon>
        <taxon>Pentapetalae</taxon>
        <taxon>asterids</taxon>
        <taxon>Ericales</taxon>
        <taxon>Actinidiaceae</taxon>
        <taxon>Actinidia</taxon>
    </lineage>
</organism>
<protein>
    <submittedName>
        <fullName evidence="1">Uncharacterized protein</fullName>
    </submittedName>
</protein>
<evidence type="ECO:0000313" key="2">
    <source>
        <dbReference type="Proteomes" id="UP000585474"/>
    </source>
</evidence>
<proteinExistence type="predicted"/>